<comment type="caution">
    <text evidence="1">The sequence shown here is derived from an EMBL/GenBank/DDBJ whole genome shotgun (WGS) entry which is preliminary data.</text>
</comment>
<evidence type="ECO:0000313" key="1">
    <source>
        <dbReference type="EMBL" id="MPC75832.1"/>
    </source>
</evidence>
<dbReference type="EMBL" id="VSRR010041967">
    <property type="protein sequence ID" value="MPC75832.1"/>
    <property type="molecule type" value="Genomic_DNA"/>
</dbReference>
<gene>
    <name evidence="1" type="ORF">E2C01_070229</name>
</gene>
<dbReference type="AlphaFoldDB" id="A0A5B7HWQ7"/>
<dbReference type="Proteomes" id="UP000324222">
    <property type="component" value="Unassembled WGS sequence"/>
</dbReference>
<organism evidence="1 2">
    <name type="scientific">Portunus trituberculatus</name>
    <name type="common">Swimming crab</name>
    <name type="synonym">Neptunus trituberculatus</name>
    <dbReference type="NCBI Taxonomy" id="210409"/>
    <lineage>
        <taxon>Eukaryota</taxon>
        <taxon>Metazoa</taxon>
        <taxon>Ecdysozoa</taxon>
        <taxon>Arthropoda</taxon>
        <taxon>Crustacea</taxon>
        <taxon>Multicrustacea</taxon>
        <taxon>Malacostraca</taxon>
        <taxon>Eumalacostraca</taxon>
        <taxon>Eucarida</taxon>
        <taxon>Decapoda</taxon>
        <taxon>Pleocyemata</taxon>
        <taxon>Brachyura</taxon>
        <taxon>Eubrachyura</taxon>
        <taxon>Portunoidea</taxon>
        <taxon>Portunidae</taxon>
        <taxon>Portuninae</taxon>
        <taxon>Portunus</taxon>
    </lineage>
</organism>
<accession>A0A5B7HWQ7</accession>
<protein>
    <submittedName>
        <fullName evidence="1">Uncharacterized protein</fullName>
    </submittedName>
</protein>
<name>A0A5B7HWQ7_PORTR</name>
<reference evidence="1 2" key="1">
    <citation type="submission" date="2019-05" db="EMBL/GenBank/DDBJ databases">
        <title>Another draft genome of Portunus trituberculatus and its Hox gene families provides insights of decapod evolution.</title>
        <authorList>
            <person name="Jeong J.-H."/>
            <person name="Song I."/>
            <person name="Kim S."/>
            <person name="Choi T."/>
            <person name="Kim D."/>
            <person name="Ryu S."/>
            <person name="Kim W."/>
        </authorList>
    </citation>
    <scope>NUCLEOTIDE SEQUENCE [LARGE SCALE GENOMIC DNA]</scope>
    <source>
        <tissue evidence="1">Muscle</tissue>
    </source>
</reference>
<proteinExistence type="predicted"/>
<keyword evidence="2" id="KW-1185">Reference proteome</keyword>
<evidence type="ECO:0000313" key="2">
    <source>
        <dbReference type="Proteomes" id="UP000324222"/>
    </source>
</evidence>
<sequence>MKHFKGVLYNGIYCLVRTTLWVQHVHPILDKVEILLELLKGTLLVHEDSQARQFIAVFLRKAQTM</sequence>